<keyword evidence="4" id="KW-0904">Protein phosphatase</keyword>
<dbReference type="EC" id="3.1.3.48" evidence="2"/>
<dbReference type="SUPFAM" id="SSF52788">
    <property type="entry name" value="Phosphotyrosine protein phosphatases I"/>
    <property type="match status" value="1"/>
</dbReference>
<gene>
    <name evidence="7" type="ORF">COB20_10745</name>
</gene>
<comment type="similarity">
    <text evidence="1">Belongs to the low molecular weight phosphotyrosine protein phosphatase family.</text>
</comment>
<dbReference type="CDD" id="cd16343">
    <property type="entry name" value="LMWPTP"/>
    <property type="match status" value="1"/>
</dbReference>
<reference evidence="8" key="1">
    <citation type="submission" date="2017-08" db="EMBL/GenBank/DDBJ databases">
        <title>A dynamic microbial community with high functional redundancy inhabits the cold, oxic subseafloor aquifer.</title>
        <authorList>
            <person name="Tully B.J."/>
            <person name="Wheat C.G."/>
            <person name="Glazer B.T."/>
            <person name="Huber J.A."/>
        </authorList>
    </citation>
    <scope>NUCLEOTIDE SEQUENCE [LARGE SCALE GENOMIC DNA]</scope>
</reference>
<name>A0A2A4X0W4_9GAMM</name>
<dbReference type="GO" id="GO:0004725">
    <property type="term" value="F:protein tyrosine phosphatase activity"/>
    <property type="evidence" value="ECO:0007669"/>
    <property type="project" value="UniProtKB-EC"/>
</dbReference>
<dbReference type="InterPro" id="IPR036196">
    <property type="entry name" value="Ptyr_pPase_sf"/>
</dbReference>
<evidence type="ECO:0000256" key="4">
    <source>
        <dbReference type="ARBA" id="ARBA00022912"/>
    </source>
</evidence>
<dbReference type="AlphaFoldDB" id="A0A2A4X0W4"/>
<dbReference type="InterPro" id="IPR023485">
    <property type="entry name" value="Ptyr_pPase"/>
</dbReference>
<evidence type="ECO:0000313" key="8">
    <source>
        <dbReference type="Proteomes" id="UP000218767"/>
    </source>
</evidence>
<keyword evidence="3" id="KW-0378">Hydrolase</keyword>
<evidence type="ECO:0000256" key="1">
    <source>
        <dbReference type="ARBA" id="ARBA00011063"/>
    </source>
</evidence>
<dbReference type="InterPro" id="IPR017867">
    <property type="entry name" value="Tyr_phospatase_low_mol_wt"/>
</dbReference>
<accession>A0A2A4X0W4</accession>
<dbReference type="Proteomes" id="UP000218767">
    <property type="component" value="Unassembled WGS sequence"/>
</dbReference>
<dbReference type="InterPro" id="IPR050438">
    <property type="entry name" value="LMW_PTPase"/>
</dbReference>
<dbReference type="PRINTS" id="PR00719">
    <property type="entry name" value="LMWPTPASE"/>
</dbReference>
<sequence length="158" mass="17475">MVCLGNICRSPTAHGVLEKLIQNKGLSKFIEVDSAGTSTYHIGAHPDSRSIAAARRRGYSLEKQVARQVRASDFQEFDYVLAMDVENLQHLERAAPPGSKAKVQLLLDYSAEATESVPDPYFGAGGQGFETVLDLVEDTCRRLFEQLEDELSISEKEQ</sequence>
<evidence type="ECO:0000256" key="5">
    <source>
        <dbReference type="PIRSR" id="PIRSR617867-1"/>
    </source>
</evidence>
<feature type="active site" description="Proton donor" evidence="5">
    <location>
        <position position="119"/>
    </location>
</feature>
<organism evidence="7 8">
    <name type="scientific">SAR86 cluster bacterium</name>
    <dbReference type="NCBI Taxonomy" id="2030880"/>
    <lineage>
        <taxon>Bacteria</taxon>
        <taxon>Pseudomonadati</taxon>
        <taxon>Pseudomonadota</taxon>
        <taxon>Gammaproteobacteria</taxon>
        <taxon>SAR86 cluster</taxon>
    </lineage>
</organism>
<dbReference type="SMART" id="SM00226">
    <property type="entry name" value="LMWPc"/>
    <property type="match status" value="1"/>
</dbReference>
<evidence type="ECO:0000256" key="2">
    <source>
        <dbReference type="ARBA" id="ARBA00013064"/>
    </source>
</evidence>
<dbReference type="Pfam" id="PF01451">
    <property type="entry name" value="LMWPc"/>
    <property type="match status" value="1"/>
</dbReference>
<proteinExistence type="inferred from homology"/>
<feature type="active site" description="Nucleophile" evidence="5">
    <location>
        <position position="3"/>
    </location>
</feature>
<evidence type="ECO:0000256" key="3">
    <source>
        <dbReference type="ARBA" id="ARBA00022801"/>
    </source>
</evidence>
<dbReference type="PANTHER" id="PTHR11717">
    <property type="entry name" value="LOW MOLECULAR WEIGHT PROTEIN TYROSINE PHOSPHATASE"/>
    <property type="match status" value="1"/>
</dbReference>
<dbReference type="PANTHER" id="PTHR11717:SF7">
    <property type="entry name" value="LOW MOLECULAR WEIGHT PHOSPHOTYROSINE PROTEIN PHOSPHATASE"/>
    <property type="match status" value="1"/>
</dbReference>
<feature type="active site" evidence="5">
    <location>
        <position position="9"/>
    </location>
</feature>
<protein>
    <recommendedName>
        <fullName evidence="2">protein-tyrosine-phosphatase</fullName>
        <ecNumber evidence="2">3.1.3.48</ecNumber>
    </recommendedName>
</protein>
<comment type="caution">
    <text evidence="7">The sequence shown here is derived from an EMBL/GenBank/DDBJ whole genome shotgun (WGS) entry which is preliminary data.</text>
</comment>
<evidence type="ECO:0000313" key="7">
    <source>
        <dbReference type="EMBL" id="PCI76342.1"/>
    </source>
</evidence>
<evidence type="ECO:0000259" key="6">
    <source>
        <dbReference type="SMART" id="SM00226"/>
    </source>
</evidence>
<dbReference type="Gene3D" id="3.40.50.2300">
    <property type="match status" value="1"/>
</dbReference>
<dbReference type="EMBL" id="NVUL01000058">
    <property type="protein sequence ID" value="PCI76342.1"/>
    <property type="molecule type" value="Genomic_DNA"/>
</dbReference>
<feature type="domain" description="Phosphotyrosine protein phosphatase I" evidence="6">
    <location>
        <begin position="2"/>
        <end position="146"/>
    </location>
</feature>